<dbReference type="GO" id="GO:0003723">
    <property type="term" value="F:RNA binding"/>
    <property type="evidence" value="ECO:0007669"/>
    <property type="project" value="UniProtKB-UniRule"/>
</dbReference>
<sequence length="709" mass="78236">MSSDSGKEIQTILDELTQVKGSVTQFVAQLNTIISRAPTREDWNKLNEIAYEGEKSNESPMTLNRINQAIEWPTSAIAIRLKELFEDGKLPLMTALTRVCVKTGADPKACNFILDYNPKVDPKNEMTSSSHQKNSKRIKNNSESYPPILPTLRSKSLAIRAATDKSYRRIEDLLASTTNDFQKSHNGRLASKGRAILNLCLVEILEPYAGLSDEDIDLITHRLLSNRILAKFAFGYNLVDGSKYNLSVDADFEEKIEVIGNLFLAHIGSLREENYDLEDLKRFVRSLYDTVITEYIEKNDPLAKASLMELDLLFKSITNLKYAPHHNFQYEIRETNDDPHVVKILVDGVELGSGVSSASLEAAKYRAANDVFDGSGNGIRKIWEVLVANVQEHNAQANNGATPVPLLTNGPMGYVTGVPAPLGYLPNANAVVPPPSISAPVPIPQAQLAIKNSTVSNEIGAITNSPHNQQQPPTQSQPPPQQQINPQLQSPQAQEQQPQPRASAGSNSPMNPYQQVTSQHPSAHPTPVIGQQQMTVSQQPQQYVQYQQQPYQIYPHATPQAPYGQQSMVQAPPQHIYQQQNTTMAHTPVQAVVPMGQQGMRHGKLEGAYYDSNNILTLPLEIPGNNSALSTLNTMISQAKIMPPEYNVHELTPLSQDRKLFYATVQIGDVYLGAGYGSTKKEARHKAAMCALNNPEKCLQVGLTLPSTL</sequence>
<feature type="region of interest" description="Disordered" evidence="3">
    <location>
        <begin position="121"/>
        <end position="149"/>
    </location>
</feature>
<evidence type="ECO:0000259" key="4">
    <source>
        <dbReference type="PROSITE" id="PS50137"/>
    </source>
</evidence>
<dbReference type="GeneID" id="8298147"/>
<dbReference type="HOGENOM" id="CLU_026303_0_0_1"/>
<feature type="compositionally biased region" description="Low complexity" evidence="3">
    <location>
        <begin position="464"/>
        <end position="474"/>
    </location>
</feature>
<accession>C5M412</accession>
<dbReference type="InterPro" id="IPR014720">
    <property type="entry name" value="dsRBD_dom"/>
</dbReference>
<dbReference type="KEGG" id="ctp:CTRG_00801"/>
<dbReference type="VEuPathDB" id="FungiDB:CTRG_00801"/>
<dbReference type="SMART" id="SM00358">
    <property type="entry name" value="DSRM"/>
    <property type="match status" value="1"/>
</dbReference>
<dbReference type="Pfam" id="PF00035">
    <property type="entry name" value="dsrm"/>
    <property type="match status" value="1"/>
</dbReference>
<dbReference type="CDD" id="cd00048">
    <property type="entry name" value="DSRM_SF"/>
    <property type="match status" value="1"/>
</dbReference>
<evidence type="ECO:0000313" key="5">
    <source>
        <dbReference type="EMBL" id="EER36062.1"/>
    </source>
</evidence>
<dbReference type="OrthoDB" id="4087411at2759"/>
<feature type="region of interest" description="Disordered" evidence="3">
    <location>
        <begin position="460"/>
        <end position="536"/>
    </location>
</feature>
<reference evidence="5 6" key="1">
    <citation type="journal article" date="2009" name="Nature">
        <title>Evolution of pathogenicity and sexual reproduction in eight Candida genomes.</title>
        <authorList>
            <person name="Butler G."/>
            <person name="Rasmussen M.D."/>
            <person name="Lin M.F."/>
            <person name="Santos M.A."/>
            <person name="Sakthikumar S."/>
            <person name="Munro C.A."/>
            <person name="Rheinbay E."/>
            <person name="Grabherr M."/>
            <person name="Forche A."/>
            <person name="Reedy J.L."/>
            <person name="Agrafioti I."/>
            <person name="Arnaud M.B."/>
            <person name="Bates S."/>
            <person name="Brown A.J."/>
            <person name="Brunke S."/>
            <person name="Costanzo M.C."/>
            <person name="Fitzpatrick D.A."/>
            <person name="de Groot P.W."/>
            <person name="Harris D."/>
            <person name="Hoyer L.L."/>
            <person name="Hube B."/>
            <person name="Klis F.M."/>
            <person name="Kodira C."/>
            <person name="Lennard N."/>
            <person name="Logue M.E."/>
            <person name="Martin R."/>
            <person name="Neiman A.M."/>
            <person name="Nikolaou E."/>
            <person name="Quail M.A."/>
            <person name="Quinn J."/>
            <person name="Santos M.C."/>
            <person name="Schmitzberger F.F."/>
            <person name="Sherlock G."/>
            <person name="Shah P."/>
            <person name="Silverstein K.A."/>
            <person name="Skrzypek M.S."/>
            <person name="Soll D."/>
            <person name="Staggs R."/>
            <person name="Stansfield I."/>
            <person name="Stumpf M.P."/>
            <person name="Sudbery P.E."/>
            <person name="Srikantha T."/>
            <person name="Zeng Q."/>
            <person name="Berman J."/>
            <person name="Berriman M."/>
            <person name="Heitman J."/>
            <person name="Gow N.A."/>
            <person name="Lorenz M.C."/>
            <person name="Birren B.W."/>
            <person name="Kellis M."/>
            <person name="Cuomo C.A."/>
        </authorList>
    </citation>
    <scope>NUCLEOTIDE SEQUENCE [LARGE SCALE GENOMIC DNA]</scope>
    <source>
        <strain evidence="6">ATCC MYA-3404 / T1</strain>
    </source>
</reference>
<dbReference type="AlphaFoldDB" id="C5M412"/>
<feature type="domain" description="DRBM" evidence="4">
    <location>
        <begin position="627"/>
        <end position="697"/>
    </location>
</feature>
<dbReference type="SUPFAM" id="SSF54768">
    <property type="entry name" value="dsRNA-binding domain-like"/>
    <property type="match status" value="1"/>
</dbReference>
<keyword evidence="6" id="KW-1185">Reference proteome</keyword>
<dbReference type="PROSITE" id="PS50137">
    <property type="entry name" value="DS_RBD"/>
    <property type="match status" value="1"/>
</dbReference>
<dbReference type="GO" id="GO:0006396">
    <property type="term" value="P:RNA processing"/>
    <property type="evidence" value="ECO:0007669"/>
    <property type="project" value="InterPro"/>
</dbReference>
<dbReference type="STRING" id="294747.C5M412"/>
<dbReference type="eggNOG" id="KOG1817">
    <property type="taxonomic scope" value="Eukaryota"/>
</dbReference>
<evidence type="ECO:0000256" key="3">
    <source>
        <dbReference type="SAM" id="MobiDB-lite"/>
    </source>
</evidence>
<feature type="compositionally biased region" description="Polar residues" evidence="3">
    <location>
        <begin position="504"/>
        <end position="521"/>
    </location>
</feature>
<proteinExistence type="predicted"/>
<dbReference type="Gene3D" id="1.10.1520.10">
    <property type="entry name" value="Ribonuclease III domain"/>
    <property type="match status" value="1"/>
</dbReference>
<dbReference type="EMBL" id="GG692395">
    <property type="protein sequence ID" value="EER36062.1"/>
    <property type="molecule type" value="Genomic_DNA"/>
</dbReference>
<evidence type="ECO:0000256" key="1">
    <source>
        <dbReference type="ARBA" id="ARBA00022884"/>
    </source>
</evidence>
<dbReference type="SUPFAM" id="SSF69065">
    <property type="entry name" value="RNase III domain-like"/>
    <property type="match status" value="1"/>
</dbReference>
<keyword evidence="1 2" id="KW-0694">RNA-binding</keyword>
<dbReference type="GO" id="GO:0004525">
    <property type="term" value="F:ribonuclease III activity"/>
    <property type="evidence" value="ECO:0007669"/>
    <property type="project" value="InterPro"/>
</dbReference>
<dbReference type="Proteomes" id="UP000002037">
    <property type="component" value="Unassembled WGS sequence"/>
</dbReference>
<dbReference type="RefSeq" id="XP_002546020.1">
    <property type="nucleotide sequence ID" value="XM_002545974.1"/>
</dbReference>
<evidence type="ECO:0000256" key="2">
    <source>
        <dbReference type="PROSITE-ProRule" id="PRU00266"/>
    </source>
</evidence>
<name>C5M412_CANTT</name>
<feature type="compositionally biased region" description="Low complexity" evidence="3">
    <location>
        <begin position="482"/>
        <end position="500"/>
    </location>
</feature>
<gene>
    <name evidence="5" type="ORF">CTRG_00801</name>
</gene>
<protein>
    <recommendedName>
        <fullName evidence="4">DRBM domain-containing protein</fullName>
    </recommendedName>
</protein>
<dbReference type="Gene3D" id="3.30.160.20">
    <property type="match status" value="1"/>
</dbReference>
<dbReference type="InterPro" id="IPR036389">
    <property type="entry name" value="RNase_III_sf"/>
</dbReference>
<organism evidence="5 6">
    <name type="scientific">Candida tropicalis (strain ATCC MYA-3404 / T1)</name>
    <name type="common">Yeast</name>
    <dbReference type="NCBI Taxonomy" id="294747"/>
    <lineage>
        <taxon>Eukaryota</taxon>
        <taxon>Fungi</taxon>
        <taxon>Dikarya</taxon>
        <taxon>Ascomycota</taxon>
        <taxon>Saccharomycotina</taxon>
        <taxon>Pichiomycetes</taxon>
        <taxon>Debaryomycetaceae</taxon>
        <taxon>Candida/Lodderomyces clade</taxon>
        <taxon>Candida</taxon>
    </lineage>
</organism>
<evidence type="ECO:0000313" key="6">
    <source>
        <dbReference type="Proteomes" id="UP000002037"/>
    </source>
</evidence>